<dbReference type="GO" id="GO:0018773">
    <property type="term" value="F:acetylpyruvate hydrolase activity"/>
    <property type="evidence" value="ECO:0007669"/>
    <property type="project" value="TreeGrafter"/>
</dbReference>
<dbReference type="HOGENOM" id="CLU_436837_0_0_1"/>
<keyword evidence="2" id="KW-0479">Metal-binding</keyword>
<dbReference type="GeneID" id="19975776"/>
<dbReference type="PANTHER" id="PTHR11820">
    <property type="entry name" value="ACYLPYRUVASE"/>
    <property type="match status" value="1"/>
</dbReference>
<dbReference type="InterPro" id="IPR029058">
    <property type="entry name" value="AB_hydrolase_fold"/>
</dbReference>
<evidence type="ECO:0000313" key="5">
    <source>
        <dbReference type="EMBL" id="ETN37446.1"/>
    </source>
</evidence>
<dbReference type="Gene3D" id="3.40.50.1820">
    <property type="entry name" value="alpha/beta hydrolase"/>
    <property type="match status" value="1"/>
</dbReference>
<gene>
    <name evidence="5" type="ORF">HMPREF1541_08437</name>
</gene>
<accession>W2RLR7</accession>
<dbReference type="eggNOG" id="KOG1535">
    <property type="taxonomic scope" value="Eukaryota"/>
</dbReference>
<dbReference type="AlphaFoldDB" id="W2RLR7"/>
<evidence type="ECO:0008006" key="7">
    <source>
        <dbReference type="Google" id="ProtNLM"/>
    </source>
</evidence>
<organism evidence="5 6">
    <name type="scientific">Cyphellophora europaea (strain CBS 101466)</name>
    <name type="common">Phialophora europaea</name>
    <dbReference type="NCBI Taxonomy" id="1220924"/>
    <lineage>
        <taxon>Eukaryota</taxon>
        <taxon>Fungi</taxon>
        <taxon>Dikarya</taxon>
        <taxon>Ascomycota</taxon>
        <taxon>Pezizomycotina</taxon>
        <taxon>Eurotiomycetes</taxon>
        <taxon>Chaetothyriomycetidae</taxon>
        <taxon>Chaetothyriales</taxon>
        <taxon>Cyphellophoraceae</taxon>
        <taxon>Cyphellophora</taxon>
    </lineage>
</organism>
<name>W2RLR7_CYPE1</name>
<dbReference type="STRING" id="1220924.W2RLR7"/>
<dbReference type="PANTHER" id="PTHR11820:SF7">
    <property type="entry name" value="ACYLPYRUVASE FAHD1, MITOCHONDRIAL"/>
    <property type="match status" value="1"/>
</dbReference>
<dbReference type="InterPro" id="IPR000073">
    <property type="entry name" value="AB_hydrolase_1"/>
</dbReference>
<protein>
    <recommendedName>
        <fullName evidence="7">Fumarylacetoacetase-like C-terminal domain-containing protein</fullName>
    </recommendedName>
</protein>
<dbReference type="eggNOG" id="KOG1454">
    <property type="taxonomic scope" value="Eukaryota"/>
</dbReference>
<dbReference type="FunFam" id="3.90.850.10:FF:000002">
    <property type="entry name" value="2-hydroxyhepta-2,4-diene-1,7-dioate isomerase"/>
    <property type="match status" value="1"/>
</dbReference>
<reference evidence="5 6" key="1">
    <citation type="submission" date="2013-03" db="EMBL/GenBank/DDBJ databases">
        <title>The Genome Sequence of Phialophora europaea CBS 101466.</title>
        <authorList>
            <consortium name="The Broad Institute Genomics Platform"/>
            <person name="Cuomo C."/>
            <person name="de Hoog S."/>
            <person name="Gorbushina A."/>
            <person name="Walker B."/>
            <person name="Young S.K."/>
            <person name="Zeng Q."/>
            <person name="Gargeya S."/>
            <person name="Fitzgerald M."/>
            <person name="Haas B."/>
            <person name="Abouelleil A."/>
            <person name="Allen A.W."/>
            <person name="Alvarado L."/>
            <person name="Arachchi H.M."/>
            <person name="Berlin A.M."/>
            <person name="Chapman S.B."/>
            <person name="Gainer-Dewar J."/>
            <person name="Goldberg J."/>
            <person name="Griggs A."/>
            <person name="Gujja S."/>
            <person name="Hansen M."/>
            <person name="Howarth C."/>
            <person name="Imamovic A."/>
            <person name="Ireland A."/>
            <person name="Larimer J."/>
            <person name="McCowan C."/>
            <person name="Murphy C."/>
            <person name="Pearson M."/>
            <person name="Poon T.W."/>
            <person name="Priest M."/>
            <person name="Roberts A."/>
            <person name="Saif S."/>
            <person name="Shea T."/>
            <person name="Sisk P."/>
            <person name="Sykes S."/>
            <person name="Wortman J."/>
            <person name="Nusbaum C."/>
            <person name="Birren B."/>
        </authorList>
    </citation>
    <scope>NUCLEOTIDE SEQUENCE [LARGE SCALE GENOMIC DNA]</scope>
    <source>
        <strain evidence="5 6">CBS 101466</strain>
    </source>
</reference>
<dbReference type="OrthoDB" id="194468at2759"/>
<evidence type="ECO:0000256" key="1">
    <source>
        <dbReference type="ARBA" id="ARBA00010211"/>
    </source>
</evidence>
<dbReference type="SUPFAM" id="SSF56529">
    <property type="entry name" value="FAH"/>
    <property type="match status" value="1"/>
</dbReference>
<evidence type="ECO:0000259" key="3">
    <source>
        <dbReference type="Pfam" id="PF01557"/>
    </source>
</evidence>
<dbReference type="InterPro" id="IPR036663">
    <property type="entry name" value="Fumarylacetoacetase_C_sf"/>
</dbReference>
<dbReference type="Gene3D" id="3.90.850.10">
    <property type="entry name" value="Fumarylacetoacetase-like, C-terminal domain"/>
    <property type="match status" value="1"/>
</dbReference>
<dbReference type="Pfam" id="PF01557">
    <property type="entry name" value="FAA_hydrolase"/>
    <property type="match status" value="1"/>
</dbReference>
<evidence type="ECO:0000256" key="2">
    <source>
        <dbReference type="ARBA" id="ARBA00022723"/>
    </source>
</evidence>
<sequence length="597" mass="63643">MPSTHPYMNYIRYHTSTHATPRIGHLDFGNDQIQPLSFASGTPLSTLYSVIAASGGGGGPNNSIIPSDLPPIPRSSVTILPPLEGRDILAIGKNYGAHATEFAASGYDASDKGAMPSHPVIFSKRHTAIIACGEEIYPHVGFADTLDYEGEIGLIVGRVGYRVPEREAMDWIWGYTVINDVTSRDQQRDHKQFFLGKSADGYCPMGPVAVPKEALPEVLTVRTFVNGEKRQEATTEDLIFGMRTLVETVSRAQTIMPGDVIATGTPAGVGFGFKPEKWLRPGDEVRIEVTGLGELVNKVADPNNINSTTDRVRGVLEGESVAVSNDGRAALTTLPGGKRIYYKRTGKEGGKSVVFVHGLGGSSEYFGPLLSSLESTCECHFFDLEGHGLSPTSALSTLSIRSFAKDLEGVVQHAGAKNVTVVAHSMGCLVALKFAIDNPDSVSQLVLMGLPPTPLPEAAATNNIGRAKLVREKGMTGCVDAVVTAGLAEKTKKERPLAVAATRLSLLGTEAEGYAKACTALAGSKDETLDASKLRGKRVLVMTGSEDKVCPEVVAQKYKEAVHEGCEVKILPDVGHWHLFEDPEGVKVAVAEALGIK</sequence>
<dbReference type="Proteomes" id="UP000030752">
    <property type="component" value="Unassembled WGS sequence"/>
</dbReference>
<dbReference type="VEuPathDB" id="FungiDB:HMPREF1541_08437"/>
<evidence type="ECO:0000259" key="4">
    <source>
        <dbReference type="Pfam" id="PF12697"/>
    </source>
</evidence>
<dbReference type="GO" id="GO:0050163">
    <property type="term" value="F:oxaloacetate tautomerase activity"/>
    <property type="evidence" value="ECO:0007669"/>
    <property type="project" value="UniProtKB-ARBA"/>
</dbReference>
<dbReference type="GO" id="GO:0006107">
    <property type="term" value="P:oxaloacetate metabolic process"/>
    <property type="evidence" value="ECO:0007669"/>
    <property type="project" value="UniProtKB-ARBA"/>
</dbReference>
<feature type="domain" description="Fumarylacetoacetase-like C-terminal" evidence="3">
    <location>
        <begin position="88"/>
        <end position="299"/>
    </location>
</feature>
<dbReference type="EMBL" id="KB822724">
    <property type="protein sequence ID" value="ETN37446.1"/>
    <property type="molecule type" value="Genomic_DNA"/>
</dbReference>
<dbReference type="RefSeq" id="XP_008720978.1">
    <property type="nucleotide sequence ID" value="XM_008722756.1"/>
</dbReference>
<feature type="domain" description="AB hydrolase-1" evidence="4">
    <location>
        <begin position="353"/>
        <end position="586"/>
    </location>
</feature>
<proteinExistence type="inferred from homology"/>
<dbReference type="SUPFAM" id="SSF53474">
    <property type="entry name" value="alpha/beta-Hydrolases"/>
    <property type="match status" value="1"/>
</dbReference>
<keyword evidence="6" id="KW-1185">Reference proteome</keyword>
<dbReference type="InterPro" id="IPR011234">
    <property type="entry name" value="Fumarylacetoacetase-like_C"/>
</dbReference>
<dbReference type="PRINTS" id="PR00111">
    <property type="entry name" value="ABHYDROLASE"/>
</dbReference>
<dbReference type="Pfam" id="PF12697">
    <property type="entry name" value="Abhydrolase_6"/>
    <property type="match status" value="1"/>
</dbReference>
<dbReference type="InParanoid" id="W2RLR7"/>
<dbReference type="GO" id="GO:0046872">
    <property type="term" value="F:metal ion binding"/>
    <property type="evidence" value="ECO:0007669"/>
    <property type="project" value="UniProtKB-KW"/>
</dbReference>
<comment type="similarity">
    <text evidence="1">Belongs to the FAH family.</text>
</comment>
<evidence type="ECO:0000313" key="6">
    <source>
        <dbReference type="Proteomes" id="UP000030752"/>
    </source>
</evidence>